<accession>A0A8C9X3K7</accession>
<evidence type="ECO:0000256" key="4">
    <source>
        <dbReference type="SAM" id="Coils"/>
    </source>
</evidence>
<keyword evidence="1" id="KW-0547">Nucleotide-binding</keyword>
<dbReference type="GeneTree" id="ENSGT00440000033504"/>
<protein>
    <submittedName>
        <fullName evidence="7">Calcium release activated channel regulator 2A</fullName>
    </submittedName>
</protein>
<dbReference type="Pfam" id="PF13499">
    <property type="entry name" value="EF-hand_7"/>
    <property type="match status" value="1"/>
</dbReference>
<dbReference type="FunFam" id="3.40.50.300:FF:001129">
    <property type="entry name" value="ras-related protein Rab-44 isoform X2"/>
    <property type="match status" value="1"/>
</dbReference>
<keyword evidence="3" id="KW-0449">Lipoprotein</keyword>
<reference evidence="7" key="1">
    <citation type="submission" date="2025-08" db="UniProtKB">
        <authorList>
            <consortium name="Ensembl"/>
        </authorList>
    </citation>
    <scope>IDENTIFICATION</scope>
</reference>
<feature type="coiled-coil region" evidence="4">
    <location>
        <begin position="165"/>
        <end position="353"/>
    </location>
</feature>
<dbReference type="GO" id="GO:0003924">
    <property type="term" value="F:GTPase activity"/>
    <property type="evidence" value="ECO:0007669"/>
    <property type="project" value="InterPro"/>
</dbReference>
<feature type="compositionally biased region" description="Polar residues" evidence="5">
    <location>
        <begin position="409"/>
        <end position="418"/>
    </location>
</feature>
<dbReference type="CDD" id="cd00154">
    <property type="entry name" value="Rab"/>
    <property type="match status" value="1"/>
</dbReference>
<evidence type="ECO:0000256" key="5">
    <source>
        <dbReference type="SAM" id="MobiDB-lite"/>
    </source>
</evidence>
<dbReference type="NCBIfam" id="TIGR00231">
    <property type="entry name" value="small_GTP"/>
    <property type="match status" value="1"/>
</dbReference>
<evidence type="ECO:0000259" key="6">
    <source>
        <dbReference type="PROSITE" id="PS50222"/>
    </source>
</evidence>
<evidence type="ECO:0000256" key="1">
    <source>
        <dbReference type="ARBA" id="ARBA00022741"/>
    </source>
</evidence>
<gene>
    <name evidence="7" type="primary">cracr2ab</name>
</gene>
<dbReference type="SMART" id="SM00054">
    <property type="entry name" value="EFh"/>
    <property type="match status" value="2"/>
</dbReference>
<evidence type="ECO:0000256" key="2">
    <source>
        <dbReference type="ARBA" id="ARBA00023134"/>
    </source>
</evidence>
<dbReference type="SMART" id="SM00173">
    <property type="entry name" value="RAS"/>
    <property type="match status" value="1"/>
</dbReference>
<dbReference type="GO" id="GO:0005509">
    <property type="term" value="F:calcium ion binding"/>
    <property type="evidence" value="ECO:0007669"/>
    <property type="project" value="InterPro"/>
</dbReference>
<dbReference type="Proteomes" id="UP000694568">
    <property type="component" value="Unplaced"/>
</dbReference>
<dbReference type="GO" id="GO:0005525">
    <property type="term" value="F:GTP binding"/>
    <property type="evidence" value="ECO:0007669"/>
    <property type="project" value="UniProtKB-KW"/>
</dbReference>
<name>A0A8C9X3K7_SANLU</name>
<dbReference type="InterPro" id="IPR005225">
    <property type="entry name" value="Small_GTP-bd"/>
</dbReference>
<dbReference type="PROSITE" id="PS51419">
    <property type="entry name" value="RAB"/>
    <property type="match status" value="1"/>
</dbReference>
<reference evidence="7" key="2">
    <citation type="submission" date="2025-09" db="UniProtKB">
        <authorList>
            <consortium name="Ensembl"/>
        </authorList>
    </citation>
    <scope>IDENTIFICATION</scope>
</reference>
<dbReference type="Gene3D" id="3.40.50.300">
    <property type="entry name" value="P-loop containing nucleotide triphosphate hydrolases"/>
    <property type="match status" value="1"/>
</dbReference>
<dbReference type="PROSITE" id="PS51417">
    <property type="entry name" value="ARF"/>
    <property type="match status" value="1"/>
</dbReference>
<dbReference type="InterPro" id="IPR050227">
    <property type="entry name" value="Rab"/>
</dbReference>
<dbReference type="InterPro" id="IPR001806">
    <property type="entry name" value="Small_GTPase"/>
</dbReference>
<keyword evidence="2" id="KW-0342">GTP-binding</keyword>
<dbReference type="AlphaFoldDB" id="A0A8C9X3K7"/>
<organism evidence="7 8">
    <name type="scientific">Sander lucioperca</name>
    <name type="common">Pike-perch</name>
    <name type="synonym">Perca lucioperca</name>
    <dbReference type="NCBI Taxonomy" id="283035"/>
    <lineage>
        <taxon>Eukaryota</taxon>
        <taxon>Metazoa</taxon>
        <taxon>Chordata</taxon>
        <taxon>Craniata</taxon>
        <taxon>Vertebrata</taxon>
        <taxon>Euteleostomi</taxon>
        <taxon>Actinopterygii</taxon>
        <taxon>Neopterygii</taxon>
        <taxon>Teleostei</taxon>
        <taxon>Neoteleostei</taxon>
        <taxon>Acanthomorphata</taxon>
        <taxon>Eupercaria</taxon>
        <taxon>Perciformes</taxon>
        <taxon>Percoidei</taxon>
        <taxon>Percidae</taxon>
        <taxon>Luciopercinae</taxon>
        <taxon>Sander</taxon>
    </lineage>
</organism>
<dbReference type="Ensembl" id="ENSSLUT00000004506.1">
    <property type="protein sequence ID" value="ENSSLUP00000004375.1"/>
    <property type="gene ID" value="ENSSLUG00000001965.1"/>
</dbReference>
<evidence type="ECO:0000313" key="8">
    <source>
        <dbReference type="Proteomes" id="UP000694568"/>
    </source>
</evidence>
<proteinExistence type="predicted"/>
<dbReference type="InterPro" id="IPR002048">
    <property type="entry name" value="EF_hand_dom"/>
</dbReference>
<sequence>MEEEGKVNGFGLSPGRRRSDWGQIALLDKTKEFFQTCDVEGKGFITRTDMRRLHRELPLSAEELEDVFDSLDTDGTGYLTLEAFSSGFSRYPAAPGLVVRAKEALYQSQWEAKLSGVDEEEGHFCMLLESLGASNVFEDPGEVRSLWAQLRRDEPHLLSNFEEFLARVTHQIKDAHQERKEMESALQRKAATHDSEIRYLYEEMEAQIKNEKDRLILKDSERLQSRSQDLEHQLFSKEKELELIFQKQKRLELQCLELNSEKQESHVENVKLKMTNEELSRALESTSHDLALAQDQLAMLQEQAAQLQQEKEMEMYRVTEGLQREKQSLMKQLDLLRERAKKVEIEKKTGLEEEALDAPPDGWPLRRVISIEEDHLPHLLQGGPHFLLHQLSEEEDEVNDEEEEEAQSDVETTTTPPSSHAPVSAETPPARNSRFTRAKKTTMSPRGQPVGKETQQTKEGALFAPDRLFKVVLVGNSSVGKTSLLRSFCEGRFHPSTTATVGIDYSVKTLTLDNMQVAMQLWDTAGQERYRSITKQFFRKADGVVVMYDVTVGESFKAVQPWLTNVQEAAGEGIPILLLGNKMDMDGDREVSFKEAEQLAYVSLIQSLWIVLFYVLAQNPNSVSIPTRRYNC</sequence>
<dbReference type="SMART" id="SM00174">
    <property type="entry name" value="RHO"/>
    <property type="match status" value="1"/>
</dbReference>
<dbReference type="Gene3D" id="1.10.238.10">
    <property type="entry name" value="EF-hand"/>
    <property type="match status" value="1"/>
</dbReference>
<dbReference type="SMART" id="SM00175">
    <property type="entry name" value="RAB"/>
    <property type="match status" value="1"/>
</dbReference>
<dbReference type="InterPro" id="IPR011992">
    <property type="entry name" value="EF-hand-dom_pair"/>
</dbReference>
<evidence type="ECO:0000313" key="7">
    <source>
        <dbReference type="Ensembl" id="ENSSLUP00000004375.1"/>
    </source>
</evidence>
<keyword evidence="8" id="KW-1185">Reference proteome</keyword>
<dbReference type="InterPro" id="IPR027417">
    <property type="entry name" value="P-loop_NTPase"/>
</dbReference>
<feature type="region of interest" description="Disordered" evidence="5">
    <location>
        <begin position="393"/>
        <end position="456"/>
    </location>
</feature>
<feature type="compositionally biased region" description="Acidic residues" evidence="5">
    <location>
        <begin position="393"/>
        <end position="408"/>
    </location>
</feature>
<dbReference type="PROSITE" id="PS50222">
    <property type="entry name" value="EF_HAND_2"/>
    <property type="match status" value="1"/>
</dbReference>
<dbReference type="PRINTS" id="PR00449">
    <property type="entry name" value="RASTRNSFRMNG"/>
</dbReference>
<evidence type="ECO:0000256" key="3">
    <source>
        <dbReference type="ARBA" id="ARBA00023288"/>
    </source>
</evidence>
<feature type="domain" description="EF-hand" evidence="6">
    <location>
        <begin position="59"/>
        <end position="94"/>
    </location>
</feature>
<dbReference type="PANTHER" id="PTHR47977">
    <property type="entry name" value="RAS-RELATED PROTEIN RAB"/>
    <property type="match status" value="1"/>
</dbReference>
<dbReference type="SUPFAM" id="SSF47473">
    <property type="entry name" value="EF-hand"/>
    <property type="match status" value="1"/>
</dbReference>
<dbReference type="SUPFAM" id="SSF52540">
    <property type="entry name" value="P-loop containing nucleoside triphosphate hydrolases"/>
    <property type="match status" value="1"/>
</dbReference>
<dbReference type="Pfam" id="PF00071">
    <property type="entry name" value="Ras"/>
    <property type="match status" value="1"/>
</dbReference>
<keyword evidence="4" id="KW-0175">Coiled coil</keyword>
<dbReference type="PROSITE" id="PS51421">
    <property type="entry name" value="RAS"/>
    <property type="match status" value="1"/>
</dbReference>